<dbReference type="Proteomes" id="UP000429607">
    <property type="component" value="Unassembled WGS sequence"/>
</dbReference>
<evidence type="ECO:0000313" key="4">
    <source>
        <dbReference type="Proteomes" id="UP000429607"/>
    </source>
</evidence>
<dbReference type="AlphaFoldDB" id="A0A6A3NP03"/>
<evidence type="ECO:0000313" key="2">
    <source>
        <dbReference type="EMBL" id="KAE9032338.1"/>
    </source>
</evidence>
<feature type="region of interest" description="Disordered" evidence="1">
    <location>
        <begin position="93"/>
        <end position="118"/>
    </location>
</feature>
<sequence>MCYTPNTIRTGFTRDLDFDLFRWTVPSVDLREVHQFEYTDFESNPGKRARQRTPQEGYKEVVRDTGLISSELSEISDDDEIDRMLDYVLKQRHNVRNKNYDGDSSPSNSHTKPQSPQK</sequence>
<evidence type="ECO:0000313" key="5">
    <source>
        <dbReference type="Proteomes" id="UP000435112"/>
    </source>
</evidence>
<proteinExistence type="predicted"/>
<protein>
    <submittedName>
        <fullName evidence="3">Uncharacterized protein</fullName>
    </submittedName>
</protein>
<dbReference type="EMBL" id="QXFU01000139">
    <property type="protein sequence ID" value="KAE9042767.1"/>
    <property type="molecule type" value="Genomic_DNA"/>
</dbReference>
<evidence type="ECO:0000256" key="1">
    <source>
        <dbReference type="SAM" id="MobiDB-lite"/>
    </source>
</evidence>
<comment type="caution">
    <text evidence="3">The sequence shown here is derived from an EMBL/GenBank/DDBJ whole genome shotgun (WGS) entry which is preliminary data.</text>
</comment>
<reference evidence="4 5" key="1">
    <citation type="submission" date="2018-09" db="EMBL/GenBank/DDBJ databases">
        <title>Genomic investigation of the strawberry pathogen Phytophthora fragariae indicates pathogenicity is determined by transcriptional variation in three key races.</title>
        <authorList>
            <person name="Adams T.M."/>
            <person name="Armitage A.D."/>
            <person name="Sobczyk M.K."/>
            <person name="Bates H.J."/>
            <person name="Dunwell J.M."/>
            <person name="Nellist C.F."/>
            <person name="Harrison R.J."/>
        </authorList>
    </citation>
    <scope>NUCLEOTIDE SEQUENCE [LARGE SCALE GENOMIC DNA]</scope>
    <source>
        <strain evidence="2 4">SCRP249</strain>
        <strain evidence="3 5">SCRP324</strain>
    </source>
</reference>
<accession>A0A6A3NP03</accession>
<gene>
    <name evidence="2" type="ORF">PR001_g10662</name>
    <name evidence="3" type="ORF">PR002_g3733</name>
</gene>
<feature type="compositionally biased region" description="Polar residues" evidence="1">
    <location>
        <begin position="102"/>
        <end position="118"/>
    </location>
</feature>
<dbReference type="Proteomes" id="UP000435112">
    <property type="component" value="Unassembled WGS sequence"/>
</dbReference>
<name>A0A6A3NP03_9STRA</name>
<dbReference type="EMBL" id="QXFV01000632">
    <property type="protein sequence ID" value="KAE9032338.1"/>
    <property type="molecule type" value="Genomic_DNA"/>
</dbReference>
<organism evidence="3 5">
    <name type="scientific">Phytophthora rubi</name>
    <dbReference type="NCBI Taxonomy" id="129364"/>
    <lineage>
        <taxon>Eukaryota</taxon>
        <taxon>Sar</taxon>
        <taxon>Stramenopiles</taxon>
        <taxon>Oomycota</taxon>
        <taxon>Peronosporomycetes</taxon>
        <taxon>Peronosporales</taxon>
        <taxon>Peronosporaceae</taxon>
        <taxon>Phytophthora</taxon>
    </lineage>
</organism>
<evidence type="ECO:0000313" key="3">
    <source>
        <dbReference type="EMBL" id="KAE9042767.1"/>
    </source>
</evidence>